<dbReference type="Proteomes" id="UP000232323">
    <property type="component" value="Unassembled WGS sequence"/>
</dbReference>
<dbReference type="PANTHER" id="PTHR23012">
    <property type="entry name" value="RING/FYVE/PHD ZINC FINGER DOMAIN-CONTAINING"/>
    <property type="match status" value="1"/>
</dbReference>
<dbReference type="GO" id="GO:0016567">
    <property type="term" value="P:protein ubiquitination"/>
    <property type="evidence" value="ECO:0007669"/>
    <property type="project" value="TreeGrafter"/>
</dbReference>
<accession>A0A250XMK4</accession>
<dbReference type="EMBL" id="BEGY01000122">
    <property type="protein sequence ID" value="GAX84325.1"/>
    <property type="molecule type" value="Genomic_DNA"/>
</dbReference>
<evidence type="ECO:0000256" key="4">
    <source>
        <dbReference type="SAM" id="MobiDB-lite"/>
    </source>
</evidence>
<feature type="transmembrane region" description="Helical" evidence="5">
    <location>
        <begin position="228"/>
        <end position="250"/>
    </location>
</feature>
<gene>
    <name evidence="7" type="ORF">CEUSTIGMA_g11747.t1</name>
</gene>
<proteinExistence type="predicted"/>
<dbReference type="GO" id="GO:0008270">
    <property type="term" value="F:zinc ion binding"/>
    <property type="evidence" value="ECO:0007669"/>
    <property type="project" value="UniProtKB-KW"/>
</dbReference>
<dbReference type="Gene3D" id="3.30.40.10">
    <property type="entry name" value="Zinc/RING finger domain, C3HC4 (zinc finger)"/>
    <property type="match status" value="1"/>
</dbReference>
<dbReference type="OrthoDB" id="264354at2759"/>
<keyword evidence="8" id="KW-1185">Reference proteome</keyword>
<comment type="caution">
    <text evidence="7">The sequence shown here is derived from an EMBL/GenBank/DDBJ whole genome shotgun (WGS) entry which is preliminary data.</text>
</comment>
<keyword evidence="1" id="KW-0479">Metal-binding</keyword>
<evidence type="ECO:0000313" key="8">
    <source>
        <dbReference type="Proteomes" id="UP000232323"/>
    </source>
</evidence>
<dbReference type="InterPro" id="IPR011016">
    <property type="entry name" value="Znf_RING-CH"/>
</dbReference>
<dbReference type="SUPFAM" id="SSF57850">
    <property type="entry name" value="RING/U-box"/>
    <property type="match status" value="1"/>
</dbReference>
<keyword evidence="5" id="KW-1133">Transmembrane helix</keyword>
<feature type="domain" description="RING-CH-type" evidence="6">
    <location>
        <begin position="70"/>
        <end position="130"/>
    </location>
</feature>
<organism evidence="7 8">
    <name type="scientific">Chlamydomonas eustigma</name>
    <dbReference type="NCBI Taxonomy" id="1157962"/>
    <lineage>
        <taxon>Eukaryota</taxon>
        <taxon>Viridiplantae</taxon>
        <taxon>Chlorophyta</taxon>
        <taxon>core chlorophytes</taxon>
        <taxon>Chlorophyceae</taxon>
        <taxon>CS clade</taxon>
        <taxon>Chlamydomonadales</taxon>
        <taxon>Chlamydomonadaceae</taxon>
        <taxon>Chlamydomonas</taxon>
    </lineage>
</organism>
<evidence type="ECO:0000256" key="5">
    <source>
        <dbReference type="SAM" id="Phobius"/>
    </source>
</evidence>
<evidence type="ECO:0000256" key="1">
    <source>
        <dbReference type="ARBA" id="ARBA00022723"/>
    </source>
</evidence>
<dbReference type="GO" id="GO:0004842">
    <property type="term" value="F:ubiquitin-protein transferase activity"/>
    <property type="evidence" value="ECO:0007669"/>
    <property type="project" value="TreeGrafter"/>
</dbReference>
<reference evidence="7 8" key="1">
    <citation type="submission" date="2017-08" db="EMBL/GenBank/DDBJ databases">
        <title>Acidophilic green algal genome provides insights into adaptation to an acidic environment.</title>
        <authorList>
            <person name="Hirooka S."/>
            <person name="Hirose Y."/>
            <person name="Kanesaki Y."/>
            <person name="Higuchi S."/>
            <person name="Fujiwara T."/>
            <person name="Onuma R."/>
            <person name="Era A."/>
            <person name="Ohbayashi R."/>
            <person name="Uzuka A."/>
            <person name="Nozaki H."/>
            <person name="Yoshikawa H."/>
            <person name="Miyagishima S.Y."/>
        </authorList>
    </citation>
    <scope>NUCLEOTIDE SEQUENCE [LARGE SCALE GENOMIC DNA]</scope>
    <source>
        <strain evidence="7 8">NIES-2499</strain>
    </source>
</reference>
<dbReference type="SMART" id="SM00744">
    <property type="entry name" value="RINGv"/>
    <property type="match status" value="1"/>
</dbReference>
<evidence type="ECO:0000256" key="2">
    <source>
        <dbReference type="ARBA" id="ARBA00022771"/>
    </source>
</evidence>
<evidence type="ECO:0000313" key="7">
    <source>
        <dbReference type="EMBL" id="GAX84325.1"/>
    </source>
</evidence>
<dbReference type="CDD" id="cd16495">
    <property type="entry name" value="RING_CH-C4HC3_MARCH"/>
    <property type="match status" value="1"/>
</dbReference>
<feature type="transmembrane region" description="Helical" evidence="5">
    <location>
        <begin position="178"/>
        <end position="198"/>
    </location>
</feature>
<dbReference type="AlphaFoldDB" id="A0A250XMK4"/>
<evidence type="ECO:0000259" key="6">
    <source>
        <dbReference type="PROSITE" id="PS51292"/>
    </source>
</evidence>
<feature type="compositionally biased region" description="Basic and acidic residues" evidence="4">
    <location>
        <begin position="28"/>
        <end position="44"/>
    </location>
</feature>
<keyword evidence="3" id="KW-0862">Zinc</keyword>
<dbReference type="PROSITE" id="PS51292">
    <property type="entry name" value="ZF_RING_CH"/>
    <property type="match status" value="1"/>
</dbReference>
<sequence>MPQLSSRDAESVEETQGLLNSPAVNEEETSRETAPEMGAEEKPLTHNTIVIPTLQKTGITHGSMTSKQAPIETSLNLCRICLEEDTAGNLESPCGCAGTQRWAHRACIQRWVTEKGNLKCEVCGQEYKGEYDVPPPPPPGATPASPVYLVDPARLLQARQQIQIMEEQEEYQQRHPGISCVFTACVFILFLFVMHHTMVVADGGMEDYPPAPGMPPMPDRADMNTDSLTLFLFWVGTKAFMIGIPLWIMLRVASRQARREQYEAMLQGNTLDASRRMIVRMQTYGPAEGIVVPPRGINAV</sequence>
<dbReference type="Pfam" id="PF12906">
    <property type="entry name" value="RINGv"/>
    <property type="match status" value="1"/>
</dbReference>
<dbReference type="GO" id="GO:0016020">
    <property type="term" value="C:membrane"/>
    <property type="evidence" value="ECO:0007669"/>
    <property type="project" value="TreeGrafter"/>
</dbReference>
<name>A0A250XMK4_9CHLO</name>
<evidence type="ECO:0000256" key="3">
    <source>
        <dbReference type="ARBA" id="ARBA00022833"/>
    </source>
</evidence>
<keyword evidence="5" id="KW-0472">Membrane</keyword>
<protein>
    <recommendedName>
        <fullName evidence="6">RING-CH-type domain-containing protein</fullName>
    </recommendedName>
</protein>
<dbReference type="InterPro" id="IPR013083">
    <property type="entry name" value="Znf_RING/FYVE/PHD"/>
</dbReference>
<keyword evidence="5" id="KW-0812">Transmembrane</keyword>
<dbReference type="PANTHER" id="PTHR23012:SF215">
    <property type="entry name" value="RING_FYVE_PHD ZINC FINGER SUPERFAMILY PROTEIN"/>
    <property type="match status" value="1"/>
</dbReference>
<dbReference type="InterPro" id="IPR033275">
    <property type="entry name" value="MARCH-like"/>
</dbReference>
<keyword evidence="2" id="KW-0863">Zinc-finger</keyword>
<feature type="region of interest" description="Disordered" evidence="4">
    <location>
        <begin position="1"/>
        <end position="44"/>
    </location>
</feature>